<dbReference type="RefSeq" id="WP_227350690.1">
    <property type="nucleotide sequence ID" value="NZ_CM002803.1"/>
</dbReference>
<protein>
    <recommendedName>
        <fullName evidence="3">Type II toxin-antitoxin system HicB family antitoxin</fullName>
    </recommendedName>
</protein>
<dbReference type="HOGENOM" id="CLU_114047_10_1_3"/>
<proteinExistence type="predicted"/>
<evidence type="ECO:0008006" key="3">
    <source>
        <dbReference type="Google" id="ProtNLM"/>
    </source>
</evidence>
<reference evidence="1 2" key="1">
    <citation type="journal article" date="2014" name="Appl. Environ. Microbiol.">
        <title>Elucidation of insertion elements encoded on plasmids and in vitro construction of shuttle vectors from the toxic cyanobacterium Planktothrix.</title>
        <authorList>
            <person name="Christiansen G."/>
            <person name="Goesmann A."/>
            <person name="Kurmayer R."/>
        </authorList>
    </citation>
    <scope>NUCLEOTIDE SEQUENCE [LARGE SCALE GENOMIC DNA]</scope>
    <source>
        <strain evidence="1 2">NIVA-CYA 126/8</strain>
    </source>
</reference>
<dbReference type="EMBL" id="CM002803">
    <property type="protein sequence ID" value="KEI67369.1"/>
    <property type="molecule type" value="Genomic_DNA"/>
</dbReference>
<dbReference type="InterPro" id="IPR051404">
    <property type="entry name" value="TA_system_antitoxin"/>
</dbReference>
<evidence type="ECO:0000313" key="1">
    <source>
        <dbReference type="EMBL" id="KEI67369.1"/>
    </source>
</evidence>
<gene>
    <name evidence="1" type="ORF">A19Y_2459</name>
</gene>
<dbReference type="InterPro" id="IPR035069">
    <property type="entry name" value="TTHA1013/TTHA0281-like"/>
</dbReference>
<dbReference type="Gene3D" id="3.30.160.250">
    <property type="match status" value="1"/>
</dbReference>
<dbReference type="PATRIC" id="fig|388467.6.peg.2408"/>
<dbReference type="AlphaFoldDB" id="A0A073CGG4"/>
<dbReference type="PANTHER" id="PTHR34504:SF2">
    <property type="entry name" value="UPF0150 PROTEIN SSL0259"/>
    <property type="match status" value="1"/>
</dbReference>
<name>A0A073CGG4_PLAA1</name>
<keyword evidence="2" id="KW-1185">Reference proteome</keyword>
<dbReference type="GeneID" id="77289068"/>
<sequence>MSMSLKENIQAIIHRGEQQGYVAECLDINVVTQGETLDDVVYNLQEAVALHLEDENLTEFGLIDHPSILIKFELKFDSVPFLK</sequence>
<dbReference type="PANTHER" id="PTHR34504">
    <property type="entry name" value="ANTITOXIN HICB"/>
    <property type="match status" value="1"/>
</dbReference>
<accession>A0A073CGG4</accession>
<dbReference type="SUPFAM" id="SSF143100">
    <property type="entry name" value="TTHA1013/TTHA0281-like"/>
    <property type="match status" value="1"/>
</dbReference>
<dbReference type="Proteomes" id="UP000027395">
    <property type="component" value="Chromosome"/>
</dbReference>
<organism evidence="1 2">
    <name type="scientific">Planktothrix agardhii (strain NIVA-CYA 126/8)</name>
    <dbReference type="NCBI Taxonomy" id="388467"/>
    <lineage>
        <taxon>Bacteria</taxon>
        <taxon>Bacillati</taxon>
        <taxon>Cyanobacteriota</taxon>
        <taxon>Cyanophyceae</taxon>
        <taxon>Oscillatoriophycideae</taxon>
        <taxon>Oscillatoriales</taxon>
        <taxon>Microcoleaceae</taxon>
        <taxon>Planktothrix</taxon>
    </lineage>
</organism>
<dbReference type="eggNOG" id="COG1598">
    <property type="taxonomic scope" value="Bacteria"/>
</dbReference>
<evidence type="ECO:0000313" key="2">
    <source>
        <dbReference type="Proteomes" id="UP000027395"/>
    </source>
</evidence>